<evidence type="ECO:0000256" key="1">
    <source>
        <dbReference type="SAM" id="Coils"/>
    </source>
</evidence>
<reference evidence="3" key="1">
    <citation type="submission" date="2019-06" db="EMBL/GenBank/DDBJ databases">
        <title>The complete genome of Emcibacter congregatus ZYLT.</title>
        <authorList>
            <person name="Zhao Z."/>
        </authorList>
    </citation>
    <scope>NUCLEOTIDE SEQUENCE [LARGE SCALE GENOMIC DNA]</scope>
    <source>
        <strain evidence="3">MCCC 1A06723</strain>
    </source>
</reference>
<feature type="coiled-coil region" evidence="1">
    <location>
        <begin position="7"/>
        <end position="55"/>
    </location>
</feature>
<proteinExistence type="predicted"/>
<dbReference type="AlphaFoldDB" id="A0A501PCI5"/>
<dbReference type="InterPro" id="IPR038444">
    <property type="entry name" value="DUF465_sf"/>
</dbReference>
<dbReference type="RefSeq" id="WP_139942087.1">
    <property type="nucleotide sequence ID" value="NZ_JBHSYP010000005.1"/>
</dbReference>
<name>A0A501PCI5_9PROT</name>
<keyword evidence="1" id="KW-0175">Coiled coil</keyword>
<evidence type="ECO:0000313" key="2">
    <source>
        <dbReference type="EMBL" id="TPD57771.1"/>
    </source>
</evidence>
<keyword evidence="3" id="KW-1185">Reference proteome</keyword>
<organism evidence="2 3">
    <name type="scientific">Emcibacter nanhaiensis</name>
    <dbReference type="NCBI Taxonomy" id="1505037"/>
    <lineage>
        <taxon>Bacteria</taxon>
        <taxon>Pseudomonadati</taxon>
        <taxon>Pseudomonadota</taxon>
        <taxon>Alphaproteobacteria</taxon>
        <taxon>Emcibacterales</taxon>
        <taxon>Emcibacteraceae</taxon>
        <taxon>Emcibacter</taxon>
    </lineage>
</organism>
<sequence length="55" mass="6628">MRAEAHINALSEKHALLEKRIDDEEHRPAPDDIVIHELKREKLRLKDEIERYRSL</sequence>
<protein>
    <submittedName>
        <fullName evidence="2">DUF465 domain-containing protein</fullName>
    </submittedName>
</protein>
<dbReference type="Gene3D" id="6.10.280.50">
    <property type="match status" value="1"/>
</dbReference>
<evidence type="ECO:0000313" key="3">
    <source>
        <dbReference type="Proteomes" id="UP000319148"/>
    </source>
</evidence>
<gene>
    <name evidence="2" type="ORF">FIV46_16850</name>
</gene>
<dbReference type="EMBL" id="VFIY01000018">
    <property type="protein sequence ID" value="TPD57771.1"/>
    <property type="molecule type" value="Genomic_DNA"/>
</dbReference>
<dbReference type="Proteomes" id="UP000319148">
    <property type="component" value="Unassembled WGS sequence"/>
</dbReference>
<dbReference type="OrthoDB" id="7362854at2"/>
<accession>A0A501PCI5</accession>
<comment type="caution">
    <text evidence="2">The sequence shown here is derived from an EMBL/GenBank/DDBJ whole genome shotgun (WGS) entry which is preliminary data.</text>
</comment>
<dbReference type="Pfam" id="PF04325">
    <property type="entry name" value="DUF465"/>
    <property type="match status" value="1"/>
</dbReference>
<dbReference type="InterPro" id="IPR007420">
    <property type="entry name" value="DUF465"/>
</dbReference>